<proteinExistence type="inferred from homology"/>
<comment type="similarity">
    <text evidence="2 10">Belongs to the binding-protein-dependent transport system permease family. CysTW subfamily.</text>
</comment>
<feature type="transmembrane region" description="Helical" evidence="9">
    <location>
        <begin position="12"/>
        <end position="35"/>
    </location>
</feature>
<organism evidence="12">
    <name type="scientific">Oceaniferula spumae</name>
    <dbReference type="NCBI Taxonomy" id="2979115"/>
    <lineage>
        <taxon>Bacteria</taxon>
        <taxon>Pseudomonadati</taxon>
        <taxon>Verrucomicrobiota</taxon>
        <taxon>Verrucomicrobiia</taxon>
        <taxon>Verrucomicrobiales</taxon>
        <taxon>Verrucomicrobiaceae</taxon>
        <taxon>Oceaniferula</taxon>
    </lineage>
</organism>
<feature type="domain" description="ABC transmembrane type-1" evidence="11">
    <location>
        <begin position="67"/>
        <end position="286"/>
    </location>
</feature>
<dbReference type="GO" id="GO:0006817">
    <property type="term" value="P:phosphate ion transport"/>
    <property type="evidence" value="ECO:0007669"/>
    <property type="project" value="UniProtKB-KW"/>
</dbReference>
<feature type="transmembrane region" description="Helical" evidence="9">
    <location>
        <begin position="187"/>
        <end position="209"/>
    </location>
</feature>
<dbReference type="InterPro" id="IPR051124">
    <property type="entry name" value="Phosphate_Transport_Permease"/>
</dbReference>
<gene>
    <name evidence="12" type="ORF">NT6N_32870</name>
</gene>
<dbReference type="GO" id="GO:0005315">
    <property type="term" value="F:phosphate transmembrane transporter activity"/>
    <property type="evidence" value="ECO:0007669"/>
    <property type="project" value="InterPro"/>
</dbReference>
<keyword evidence="6 9" id="KW-0812">Transmembrane</keyword>
<keyword evidence="4 10" id="KW-1003">Cell membrane</keyword>
<dbReference type="SUPFAM" id="SSF161098">
    <property type="entry name" value="MetI-like"/>
    <property type="match status" value="1"/>
</dbReference>
<evidence type="ECO:0000256" key="1">
    <source>
        <dbReference type="ARBA" id="ARBA00004651"/>
    </source>
</evidence>
<evidence type="ECO:0000256" key="9">
    <source>
        <dbReference type="RuleBase" id="RU363032"/>
    </source>
</evidence>
<protein>
    <recommendedName>
        <fullName evidence="10">Phosphate transport system permease protein</fullName>
    </recommendedName>
</protein>
<dbReference type="GO" id="GO:0005886">
    <property type="term" value="C:plasma membrane"/>
    <property type="evidence" value="ECO:0007669"/>
    <property type="project" value="UniProtKB-SubCell"/>
</dbReference>
<evidence type="ECO:0000313" key="12">
    <source>
        <dbReference type="EMBL" id="BDS08247.1"/>
    </source>
</evidence>
<dbReference type="AlphaFoldDB" id="A0AAT9FQJ0"/>
<evidence type="ECO:0000256" key="4">
    <source>
        <dbReference type="ARBA" id="ARBA00022475"/>
    </source>
</evidence>
<keyword evidence="3 9" id="KW-0813">Transport</keyword>
<evidence type="ECO:0000256" key="2">
    <source>
        <dbReference type="ARBA" id="ARBA00007069"/>
    </source>
</evidence>
<feature type="transmembrane region" description="Helical" evidence="9">
    <location>
        <begin position="146"/>
        <end position="166"/>
    </location>
</feature>
<feature type="transmembrane region" description="Helical" evidence="9">
    <location>
        <begin position="66"/>
        <end position="91"/>
    </location>
</feature>
<accession>A0AAT9FQJ0</accession>
<keyword evidence="5 10" id="KW-0592">Phosphate transport</keyword>
<comment type="function">
    <text evidence="10">Part of the binding-protein-dependent transport system for phosphate; probably responsible for the translocation of the substrate across the membrane.</text>
</comment>
<dbReference type="Gene3D" id="1.10.3720.10">
    <property type="entry name" value="MetI-like"/>
    <property type="match status" value="1"/>
</dbReference>
<dbReference type="EMBL" id="AP026866">
    <property type="protein sequence ID" value="BDS08247.1"/>
    <property type="molecule type" value="Genomic_DNA"/>
</dbReference>
<dbReference type="PROSITE" id="PS50928">
    <property type="entry name" value="ABC_TM1"/>
    <property type="match status" value="1"/>
</dbReference>
<dbReference type="KEGG" id="osu:NT6N_32870"/>
<evidence type="ECO:0000256" key="5">
    <source>
        <dbReference type="ARBA" id="ARBA00022592"/>
    </source>
</evidence>
<evidence type="ECO:0000256" key="10">
    <source>
        <dbReference type="RuleBase" id="RU363054"/>
    </source>
</evidence>
<dbReference type="InterPro" id="IPR011864">
    <property type="entry name" value="Phosphate_PstC"/>
</dbReference>
<dbReference type="CDD" id="cd06261">
    <property type="entry name" value="TM_PBP2"/>
    <property type="match status" value="1"/>
</dbReference>
<sequence length="300" mass="32028">MRPPSSKKSFTLVSCYIGSGVMVLFIVLMLAAFLIHSLPAWRGGVWDLLAGTEWYYRSEKFGMLSMIYGSAVVSLIAILFAAPLGIGAAVYTAEIAGHRWRMIVKGIIELLAGVPSVIYGILGILFLREWVRRGFDLNTGDTLLTAGLLVGVMILPTVVTLCDDALRAVPRIQRDAARGLGMTRSEMIFSVLVPQAGSGMMAAVLLALGRGVGETIAVMLVVGRQDNQLPASIVDFDKILEPGQTLTSKLGGSEVNIAFGDPGHWGAITALALVLLLGVMVITVLGRFLVHYAEKRGGVS</sequence>
<reference evidence="12" key="1">
    <citation type="submission" date="2024-07" db="EMBL/GenBank/DDBJ databases">
        <title>Complete genome sequence of Verrucomicrobiaceae bacterium NT6N.</title>
        <authorList>
            <person name="Huang C."/>
            <person name="Takami H."/>
            <person name="Hamasaki K."/>
        </authorList>
    </citation>
    <scope>NUCLEOTIDE SEQUENCE</scope>
    <source>
        <strain evidence="12">NT6N</strain>
    </source>
</reference>
<dbReference type="InterPro" id="IPR035906">
    <property type="entry name" value="MetI-like_sf"/>
</dbReference>
<dbReference type="PANTHER" id="PTHR30425:SF1">
    <property type="entry name" value="PHOSPHATE TRANSPORT SYSTEM PERMEASE PROTEIN PSTC"/>
    <property type="match status" value="1"/>
</dbReference>
<evidence type="ECO:0000256" key="3">
    <source>
        <dbReference type="ARBA" id="ARBA00022448"/>
    </source>
</evidence>
<evidence type="ECO:0000256" key="8">
    <source>
        <dbReference type="ARBA" id="ARBA00023136"/>
    </source>
</evidence>
<comment type="subcellular location">
    <subcellularLocation>
        <location evidence="1 9">Cell membrane</location>
        <topology evidence="1 9">Multi-pass membrane protein</topology>
    </subcellularLocation>
</comment>
<keyword evidence="7 9" id="KW-1133">Transmembrane helix</keyword>
<evidence type="ECO:0000256" key="7">
    <source>
        <dbReference type="ARBA" id="ARBA00022989"/>
    </source>
</evidence>
<dbReference type="NCBIfam" id="TIGR02138">
    <property type="entry name" value="phosphate_pstC"/>
    <property type="match status" value="1"/>
</dbReference>
<feature type="transmembrane region" description="Helical" evidence="9">
    <location>
        <begin position="265"/>
        <end position="290"/>
    </location>
</feature>
<keyword evidence="8 9" id="KW-0472">Membrane</keyword>
<evidence type="ECO:0000256" key="6">
    <source>
        <dbReference type="ARBA" id="ARBA00022692"/>
    </source>
</evidence>
<dbReference type="PANTHER" id="PTHR30425">
    <property type="entry name" value="PHOSPHATE TRANSPORT SYSTEM PERMEASE PROTEIN PST"/>
    <property type="match status" value="1"/>
</dbReference>
<feature type="transmembrane region" description="Helical" evidence="9">
    <location>
        <begin position="103"/>
        <end position="126"/>
    </location>
</feature>
<dbReference type="InterPro" id="IPR000515">
    <property type="entry name" value="MetI-like"/>
</dbReference>
<evidence type="ECO:0000259" key="11">
    <source>
        <dbReference type="PROSITE" id="PS50928"/>
    </source>
</evidence>
<name>A0AAT9FQJ0_9BACT</name>
<dbReference type="Pfam" id="PF00528">
    <property type="entry name" value="BPD_transp_1"/>
    <property type="match status" value="1"/>
</dbReference>